<dbReference type="Proteomes" id="UP001219525">
    <property type="component" value="Unassembled WGS sequence"/>
</dbReference>
<protein>
    <submittedName>
        <fullName evidence="1">Uncharacterized protein</fullName>
    </submittedName>
</protein>
<evidence type="ECO:0000313" key="2">
    <source>
        <dbReference type="Proteomes" id="UP001219525"/>
    </source>
</evidence>
<reference evidence="1" key="1">
    <citation type="submission" date="2023-03" db="EMBL/GenBank/DDBJ databases">
        <title>Massive genome expansion in bonnet fungi (Mycena s.s.) driven by repeated elements and novel gene families across ecological guilds.</title>
        <authorList>
            <consortium name="Lawrence Berkeley National Laboratory"/>
            <person name="Harder C.B."/>
            <person name="Miyauchi S."/>
            <person name="Viragh M."/>
            <person name="Kuo A."/>
            <person name="Thoen E."/>
            <person name="Andreopoulos B."/>
            <person name="Lu D."/>
            <person name="Skrede I."/>
            <person name="Drula E."/>
            <person name="Henrissat B."/>
            <person name="Morin E."/>
            <person name="Kohler A."/>
            <person name="Barry K."/>
            <person name="LaButti K."/>
            <person name="Morin E."/>
            <person name="Salamov A."/>
            <person name="Lipzen A."/>
            <person name="Mereny Z."/>
            <person name="Hegedus B."/>
            <person name="Baldrian P."/>
            <person name="Stursova M."/>
            <person name="Weitz H."/>
            <person name="Taylor A."/>
            <person name="Grigoriev I.V."/>
            <person name="Nagy L.G."/>
            <person name="Martin F."/>
            <person name="Kauserud H."/>
        </authorList>
    </citation>
    <scope>NUCLEOTIDE SEQUENCE</scope>
    <source>
        <strain evidence="1">9144</strain>
    </source>
</reference>
<keyword evidence="2" id="KW-1185">Reference proteome</keyword>
<proteinExistence type="predicted"/>
<dbReference type="AlphaFoldDB" id="A0AAD6YG75"/>
<accession>A0AAD6YG75</accession>
<evidence type="ECO:0000313" key="1">
    <source>
        <dbReference type="EMBL" id="KAJ7211764.1"/>
    </source>
</evidence>
<feature type="non-terminal residue" evidence="1">
    <location>
        <position position="1"/>
    </location>
</feature>
<name>A0AAD6YG75_9AGAR</name>
<gene>
    <name evidence="1" type="ORF">GGX14DRAFT_333918</name>
</gene>
<comment type="caution">
    <text evidence="1">The sequence shown here is derived from an EMBL/GenBank/DDBJ whole genome shotgun (WGS) entry which is preliminary data.</text>
</comment>
<feature type="non-terminal residue" evidence="1">
    <location>
        <position position="85"/>
    </location>
</feature>
<organism evidence="1 2">
    <name type="scientific">Mycena pura</name>
    <dbReference type="NCBI Taxonomy" id="153505"/>
    <lineage>
        <taxon>Eukaryota</taxon>
        <taxon>Fungi</taxon>
        <taxon>Dikarya</taxon>
        <taxon>Basidiomycota</taxon>
        <taxon>Agaricomycotina</taxon>
        <taxon>Agaricomycetes</taxon>
        <taxon>Agaricomycetidae</taxon>
        <taxon>Agaricales</taxon>
        <taxon>Marasmiineae</taxon>
        <taxon>Mycenaceae</taxon>
        <taxon>Mycena</taxon>
    </lineage>
</organism>
<sequence>VIWKLRNERVIDLNVATHSTAEILNKWNTAITDRFEVDRVLANRPKKGRLASLNPTRVIDTWSSVLANEGNLGADWLKRAGVLVG</sequence>
<dbReference type="EMBL" id="JARJCW010000025">
    <property type="protein sequence ID" value="KAJ7211764.1"/>
    <property type="molecule type" value="Genomic_DNA"/>
</dbReference>